<dbReference type="Proteomes" id="UP001295684">
    <property type="component" value="Unassembled WGS sequence"/>
</dbReference>
<proteinExistence type="predicted"/>
<dbReference type="AlphaFoldDB" id="A0AAD1Y913"/>
<name>A0AAD1Y913_EUPCR</name>
<organism evidence="1 2">
    <name type="scientific">Euplotes crassus</name>
    <dbReference type="NCBI Taxonomy" id="5936"/>
    <lineage>
        <taxon>Eukaryota</taxon>
        <taxon>Sar</taxon>
        <taxon>Alveolata</taxon>
        <taxon>Ciliophora</taxon>
        <taxon>Intramacronucleata</taxon>
        <taxon>Spirotrichea</taxon>
        <taxon>Hypotrichia</taxon>
        <taxon>Euplotida</taxon>
        <taxon>Euplotidae</taxon>
        <taxon>Moneuplotes</taxon>
    </lineage>
</organism>
<sequence>MNLYEALGWDWGKIYFDNIDSFHSRIQWSTNKLKRDLPYLPFVSKNRHSYLPRDLPCKPKKLGILDFGTNLKQLDIYKNSEFAELRFDPYHLNDLLYYFQDYEGKKVLYNGCKRVTLNYVVQRSQEQNIEDPETIDCLLEHLPSCESIRFRGFFTVRRLLRKFFAKINSLPNLHKIKTAEFGMGKNLTDPQLFIQKENAYIIGCISHKRVRDPEMHKLGQKMWYEPQYVLIKATHFEYKTINKSYLQLPNSVLLNRLESFEGYAIEIQNFNVINEDISKDKLKELYPEYSKQIEKVKAGMLLLLDFNSEIMLDMSEKSKICQHLTDKSSSYTLKLYPCSKNGEYKGCVSYKEAIKMLNNSSDKAGLLKIYVMQDIPLRWKCESFKKISYKDYNKLQKLHPAYCFCGDIKEQVDNFCEFIDTIMSFNVLEFRYNRLLLKKPKILDKLCQFLETNTQLRDLELEVPTIKALNKIFNSIRNNFLIKTLHLKIKGEISEALTKKLQCFQRERICCDILLSNNECTLYNSKPRSFTTYYPN</sequence>
<evidence type="ECO:0000313" key="2">
    <source>
        <dbReference type="Proteomes" id="UP001295684"/>
    </source>
</evidence>
<comment type="caution">
    <text evidence="1">The sequence shown here is derived from an EMBL/GenBank/DDBJ whole genome shotgun (WGS) entry which is preliminary data.</text>
</comment>
<keyword evidence="2" id="KW-1185">Reference proteome</keyword>
<reference evidence="1" key="1">
    <citation type="submission" date="2023-07" db="EMBL/GenBank/DDBJ databases">
        <authorList>
            <consortium name="AG Swart"/>
            <person name="Singh M."/>
            <person name="Singh A."/>
            <person name="Seah K."/>
            <person name="Emmerich C."/>
        </authorList>
    </citation>
    <scope>NUCLEOTIDE SEQUENCE</scope>
    <source>
        <strain evidence="1">DP1</strain>
    </source>
</reference>
<protein>
    <submittedName>
        <fullName evidence="1">Uncharacterized protein</fullName>
    </submittedName>
</protein>
<evidence type="ECO:0000313" key="1">
    <source>
        <dbReference type="EMBL" id="CAI2386251.1"/>
    </source>
</evidence>
<accession>A0AAD1Y913</accession>
<dbReference type="EMBL" id="CAMPGE010028740">
    <property type="protein sequence ID" value="CAI2386251.1"/>
    <property type="molecule type" value="Genomic_DNA"/>
</dbReference>
<gene>
    <name evidence="1" type="ORF">ECRASSUSDP1_LOCUS27860</name>
</gene>